<feature type="signal peptide" evidence="2">
    <location>
        <begin position="1"/>
        <end position="18"/>
    </location>
</feature>
<evidence type="ECO:0000256" key="2">
    <source>
        <dbReference type="SAM" id="SignalP"/>
    </source>
</evidence>
<feature type="chain" id="PRO_5015527221" evidence="2">
    <location>
        <begin position="19"/>
        <end position="381"/>
    </location>
</feature>
<feature type="region of interest" description="Disordered" evidence="1">
    <location>
        <begin position="190"/>
        <end position="247"/>
    </location>
</feature>
<keyword evidence="4" id="KW-1185">Reference proteome</keyword>
<comment type="caution">
    <text evidence="3">The sequence shown here is derived from an EMBL/GenBank/DDBJ whole genome shotgun (WGS) entry which is preliminary data.</text>
</comment>
<sequence length="381" mass="39783">MARLSSIKLVIYFGCILAVPLCKSEDLADLNIMQRDIKEFLAAADLNSSDIMPENNALVKQAGEIPITTTVDSLPTDLVVPAENDSSVPIVDSLPAEIFATVENDSSVPTVDSLPTEIFVPAENDSSVPIVDSLPAEIFATVENDSSVPTVDSLPTEIFVPAENDSSVPIVDSLPAEIFATAVAAIESATETTSTGEAEAQTAIMPRTSSIPSSLLPVSSESDSNVANNSLETKPTTSADAPTSTSFGTTITNTIIASPLIPSAAIEARPIVVTTTVFVAIPNNYGPNPNWAYIPGNPFPAPVPPPGQNPVLAPEPQQIPESSISIRSTFTENPIQLISDLGLANTIGEQNTQTAAANTQTDQVGVTTKPTLTEFTTISVA</sequence>
<feature type="compositionally biased region" description="Low complexity" evidence="1">
    <location>
        <begin position="190"/>
        <end position="224"/>
    </location>
</feature>
<feature type="compositionally biased region" description="Low complexity" evidence="1">
    <location>
        <begin position="233"/>
        <end position="247"/>
    </location>
</feature>
<reference evidence="3 4" key="1">
    <citation type="journal article" date="2018" name="MBio">
        <title>Comparative Genomics Reveals the Core Gene Toolbox for the Fungus-Insect Symbiosis.</title>
        <authorList>
            <person name="Wang Y."/>
            <person name="Stata M."/>
            <person name="Wang W."/>
            <person name="Stajich J.E."/>
            <person name="White M.M."/>
            <person name="Moncalvo J.M."/>
        </authorList>
    </citation>
    <scope>NUCLEOTIDE SEQUENCE [LARGE SCALE GENOMIC DNA]</scope>
    <source>
        <strain evidence="3 4">SWE-8-4</strain>
    </source>
</reference>
<protein>
    <submittedName>
        <fullName evidence="3">Uncharacterized protein</fullName>
    </submittedName>
</protein>
<accession>A0A2T9YVF7</accession>
<evidence type="ECO:0000256" key="1">
    <source>
        <dbReference type="SAM" id="MobiDB-lite"/>
    </source>
</evidence>
<evidence type="ECO:0000313" key="4">
    <source>
        <dbReference type="Proteomes" id="UP000245383"/>
    </source>
</evidence>
<gene>
    <name evidence="3" type="ORF">BB561_001276</name>
</gene>
<proteinExistence type="predicted"/>
<keyword evidence="2" id="KW-0732">Signal</keyword>
<dbReference type="AlphaFoldDB" id="A0A2T9YVF7"/>
<dbReference type="Proteomes" id="UP000245383">
    <property type="component" value="Unassembled WGS sequence"/>
</dbReference>
<evidence type="ECO:0000313" key="3">
    <source>
        <dbReference type="EMBL" id="PVU96311.1"/>
    </source>
</evidence>
<organism evidence="3 4">
    <name type="scientific">Smittium simulii</name>
    <dbReference type="NCBI Taxonomy" id="133385"/>
    <lineage>
        <taxon>Eukaryota</taxon>
        <taxon>Fungi</taxon>
        <taxon>Fungi incertae sedis</taxon>
        <taxon>Zoopagomycota</taxon>
        <taxon>Kickxellomycotina</taxon>
        <taxon>Harpellomycetes</taxon>
        <taxon>Harpellales</taxon>
        <taxon>Legeriomycetaceae</taxon>
        <taxon>Smittium</taxon>
    </lineage>
</organism>
<name>A0A2T9YVF7_9FUNG</name>
<dbReference type="EMBL" id="MBFR01000036">
    <property type="protein sequence ID" value="PVU96311.1"/>
    <property type="molecule type" value="Genomic_DNA"/>
</dbReference>